<sequence>MQYPLTVTDSRKTRHICKLLCKLKFLVDMALIHNKSFDGISPPQDQKIETIISASASDTLIPTVPENAPEHCPGIESDFAGSSDTCNGCENQSICKTSTLESIQQKLDHSNDLKKIKHRFRNVKHKILVLSGKGGVGKSTFTCGLGWAFSGDNDNTALLDIDITGPSLPMMLGLSPDVHRLHSTSSGWSPLYVSENLSVMSIGFMLPSTDSAVIWRGPKKNGMIKQFLKDVDWCSTDEEEELSRTENKESKGEEEKEEGIEYMIIDTPPGTTDEHLSIVSYLKETSITGAIIVTTPQEVSIQDVRRIISFCKKTGVQILGLVENMSGFICPNCNGTSEIFLPTTGGANRLCKEEGLELLGKIPLDPRIGKGSDLGTDWLNMYPDSLATKAYYDIVDKVKLKISQSNSSSS</sequence>
<evidence type="ECO:0000313" key="2">
    <source>
        <dbReference type="Proteomes" id="UP001060170"/>
    </source>
</evidence>
<reference evidence="2" key="1">
    <citation type="journal article" date="2018" name="BMC Genomics">
        <title>Genomic insights into host adaptation between the wheat stripe rust pathogen (Puccinia striiformis f. sp. tritici) and the barley stripe rust pathogen (Puccinia striiformis f. sp. hordei).</title>
        <authorList>
            <person name="Xia C."/>
            <person name="Wang M."/>
            <person name="Yin C."/>
            <person name="Cornejo O.E."/>
            <person name="Hulbert S.H."/>
            <person name="Chen X."/>
        </authorList>
    </citation>
    <scope>NUCLEOTIDE SEQUENCE [LARGE SCALE GENOMIC DNA]</scope>
    <source>
        <strain evidence="2">93-210</strain>
    </source>
</reference>
<gene>
    <name evidence="1" type="ORF">MJO28_000271</name>
</gene>
<dbReference type="Proteomes" id="UP001060170">
    <property type="component" value="Chromosome 1"/>
</dbReference>
<accession>A0ACC0EXM5</accession>
<keyword evidence="2" id="KW-1185">Reference proteome</keyword>
<comment type="caution">
    <text evidence="1">The sequence shown here is derived from an EMBL/GenBank/DDBJ whole genome shotgun (WGS) entry which is preliminary data.</text>
</comment>
<dbReference type="EMBL" id="CM045865">
    <property type="protein sequence ID" value="KAI7962177.1"/>
    <property type="molecule type" value="Genomic_DNA"/>
</dbReference>
<organism evidence="1 2">
    <name type="scientific">Puccinia striiformis f. sp. tritici</name>
    <dbReference type="NCBI Taxonomy" id="168172"/>
    <lineage>
        <taxon>Eukaryota</taxon>
        <taxon>Fungi</taxon>
        <taxon>Dikarya</taxon>
        <taxon>Basidiomycota</taxon>
        <taxon>Pucciniomycotina</taxon>
        <taxon>Pucciniomycetes</taxon>
        <taxon>Pucciniales</taxon>
        <taxon>Pucciniaceae</taxon>
        <taxon>Puccinia</taxon>
    </lineage>
</organism>
<protein>
    <submittedName>
        <fullName evidence="1">Uncharacterized protein</fullName>
    </submittedName>
</protein>
<reference evidence="2" key="2">
    <citation type="journal article" date="2018" name="Mol. Plant Microbe Interact.">
        <title>Genome sequence resources for the wheat stripe rust pathogen (Puccinia striiformis f. sp. tritici) and the barley stripe rust pathogen (Puccinia striiformis f. sp. hordei).</title>
        <authorList>
            <person name="Xia C."/>
            <person name="Wang M."/>
            <person name="Yin C."/>
            <person name="Cornejo O.E."/>
            <person name="Hulbert S.H."/>
            <person name="Chen X."/>
        </authorList>
    </citation>
    <scope>NUCLEOTIDE SEQUENCE [LARGE SCALE GENOMIC DNA]</scope>
    <source>
        <strain evidence="2">93-210</strain>
    </source>
</reference>
<evidence type="ECO:0000313" key="1">
    <source>
        <dbReference type="EMBL" id="KAI7962177.1"/>
    </source>
</evidence>
<name>A0ACC0EXM5_9BASI</name>
<proteinExistence type="predicted"/>
<reference evidence="1 2" key="3">
    <citation type="journal article" date="2022" name="Microbiol. Spectr.">
        <title>Folding features and dynamics of 3D genome architecture in plant fungal pathogens.</title>
        <authorList>
            <person name="Xia C."/>
        </authorList>
    </citation>
    <scope>NUCLEOTIDE SEQUENCE [LARGE SCALE GENOMIC DNA]</scope>
    <source>
        <strain evidence="1 2">93-210</strain>
    </source>
</reference>